<dbReference type="Proteomes" id="UP000267368">
    <property type="component" value="Unassembled WGS sequence"/>
</dbReference>
<dbReference type="InterPro" id="IPR003156">
    <property type="entry name" value="DHHA1_dom"/>
</dbReference>
<dbReference type="Gene3D" id="3.90.1640.10">
    <property type="entry name" value="inorganic pyrophosphatase (n-terminal core)"/>
    <property type="match status" value="1"/>
</dbReference>
<dbReference type="Gene3D" id="3.10.310.30">
    <property type="match status" value="1"/>
</dbReference>
<dbReference type="PANTHER" id="PTHR47618:SF1">
    <property type="entry name" value="BIFUNCTIONAL OLIGORIBONUCLEASE AND PAP PHOSPHATASE NRNA"/>
    <property type="match status" value="1"/>
</dbReference>
<evidence type="ECO:0000259" key="1">
    <source>
        <dbReference type="Pfam" id="PF01368"/>
    </source>
</evidence>
<reference evidence="4" key="1">
    <citation type="submission" date="2018-05" db="EMBL/GenBank/DDBJ databases">
        <title>Genome Sequencing of selected type strains of the family Eggerthellaceae.</title>
        <authorList>
            <person name="Danylec N."/>
            <person name="Stoll D.A."/>
            <person name="Doetsch A."/>
            <person name="Huch M."/>
        </authorList>
    </citation>
    <scope>NUCLEOTIDE SEQUENCE [LARGE SCALE GENOMIC DNA]</scope>
    <source>
        <strain evidence="4">DSM 17537</strain>
    </source>
</reference>
<comment type="caution">
    <text evidence="3">The sequence shown here is derived from an EMBL/GenBank/DDBJ whole genome shotgun (WGS) entry which is preliminary data.</text>
</comment>
<sequence length="335" mass="35104">MAVTPQTNTTLEAMADRMRACDDFVLCGHVNPDGDCLGSQLALMHALHAIGKRAACILVEPDSVDLGLRFLPGVSDMKAAADFDGPAATFVACDVPTTARLGAAADIQSRAQMRFTVDHHAADASMSECNYVDPDAPACGMIVWELAKLLAGDAVPAASAICCYTALMTDTGRFQYQNTTPAALCAATEMVEAGADPALVSSEVYQSRSFASLMLEKAMLENVTVAEDGLWAFSYLHKGDFDRLGAVKADAEPLVDIVRSLAGVRVACMLREQPDGVRGSLRAKGEEIDVSELARAIGGGGHRAAAGFTFEGALDEAIAALPAHLDALVAKAGLR</sequence>
<dbReference type="RefSeq" id="WP_123197162.1">
    <property type="nucleotide sequence ID" value="NZ_QICB01000001.1"/>
</dbReference>
<feature type="domain" description="DDH" evidence="1">
    <location>
        <begin position="25"/>
        <end position="149"/>
    </location>
</feature>
<dbReference type="InterPro" id="IPR051319">
    <property type="entry name" value="Oligoribo/pAp-PDE_c-di-AMP_PDE"/>
</dbReference>
<dbReference type="Pfam" id="PF01368">
    <property type="entry name" value="DHH"/>
    <property type="match status" value="1"/>
</dbReference>
<evidence type="ECO:0000259" key="2">
    <source>
        <dbReference type="Pfam" id="PF02272"/>
    </source>
</evidence>
<dbReference type="InterPro" id="IPR038763">
    <property type="entry name" value="DHH_sf"/>
</dbReference>
<dbReference type="EMBL" id="QICB01000001">
    <property type="protein sequence ID" value="RNL21320.1"/>
    <property type="molecule type" value="Genomic_DNA"/>
</dbReference>
<proteinExistence type="predicted"/>
<dbReference type="Pfam" id="PF02272">
    <property type="entry name" value="DHHA1"/>
    <property type="match status" value="1"/>
</dbReference>
<organism evidence="3 4">
    <name type="scientific">Slackia faecicanis</name>
    <dbReference type="NCBI Taxonomy" id="255723"/>
    <lineage>
        <taxon>Bacteria</taxon>
        <taxon>Bacillati</taxon>
        <taxon>Actinomycetota</taxon>
        <taxon>Coriobacteriia</taxon>
        <taxon>Eggerthellales</taxon>
        <taxon>Eggerthellaceae</taxon>
        <taxon>Slackia</taxon>
    </lineage>
</organism>
<dbReference type="SUPFAM" id="SSF64182">
    <property type="entry name" value="DHH phosphoesterases"/>
    <property type="match status" value="1"/>
</dbReference>
<protein>
    <submittedName>
        <fullName evidence="3">Recombinase RecJ</fullName>
    </submittedName>
</protein>
<keyword evidence="4" id="KW-1185">Reference proteome</keyword>
<accession>A0A3N0AHL3</accession>
<dbReference type="OrthoDB" id="9803668at2"/>
<evidence type="ECO:0000313" key="4">
    <source>
        <dbReference type="Proteomes" id="UP000267368"/>
    </source>
</evidence>
<gene>
    <name evidence="3" type="ORF">DMP07_00235</name>
</gene>
<name>A0A3N0AHL3_9ACTN</name>
<dbReference type="GO" id="GO:0003676">
    <property type="term" value="F:nucleic acid binding"/>
    <property type="evidence" value="ECO:0007669"/>
    <property type="project" value="InterPro"/>
</dbReference>
<feature type="domain" description="DHHA1" evidence="2">
    <location>
        <begin position="248"/>
        <end position="321"/>
    </location>
</feature>
<dbReference type="PANTHER" id="PTHR47618">
    <property type="entry name" value="BIFUNCTIONAL OLIGORIBONUCLEASE AND PAP PHOSPHATASE NRNA"/>
    <property type="match status" value="1"/>
</dbReference>
<evidence type="ECO:0000313" key="3">
    <source>
        <dbReference type="EMBL" id="RNL21320.1"/>
    </source>
</evidence>
<dbReference type="AlphaFoldDB" id="A0A3N0AHL3"/>
<dbReference type="InterPro" id="IPR001667">
    <property type="entry name" value="DDH_dom"/>
</dbReference>